<sequence>MQQDPLELECDRLSETVDNFLYQRIRWDRVEGPLLTKLVQLAHATFEGRPDFELAEEGATAELKRFVLKVHSNRVVAIKMWLANGRALLDVEQIERSKYKVAASEPVSIAFDGVDETWMTQAMQSALARVHNPEAQA</sequence>
<accession>A0A845B0M7</accession>
<dbReference type="AlphaFoldDB" id="A0A845B0M7"/>
<evidence type="ECO:0000313" key="2">
    <source>
        <dbReference type="Proteomes" id="UP000431922"/>
    </source>
</evidence>
<protein>
    <submittedName>
        <fullName evidence="1">Uncharacterized protein</fullName>
    </submittedName>
</protein>
<proteinExistence type="predicted"/>
<gene>
    <name evidence="1" type="ORF">GRI65_12575</name>
</gene>
<dbReference type="OrthoDB" id="7506787at2"/>
<dbReference type="RefSeq" id="WP_160756899.1">
    <property type="nucleotide sequence ID" value="NZ_WTYL01000003.1"/>
</dbReference>
<organism evidence="1 2">
    <name type="scientific">Allopontixanthobacter sediminis</name>
    <dbReference type="NCBI Taxonomy" id="1689985"/>
    <lineage>
        <taxon>Bacteria</taxon>
        <taxon>Pseudomonadati</taxon>
        <taxon>Pseudomonadota</taxon>
        <taxon>Alphaproteobacteria</taxon>
        <taxon>Sphingomonadales</taxon>
        <taxon>Erythrobacteraceae</taxon>
        <taxon>Allopontixanthobacter</taxon>
    </lineage>
</organism>
<dbReference type="Proteomes" id="UP000431922">
    <property type="component" value="Unassembled WGS sequence"/>
</dbReference>
<dbReference type="EMBL" id="WTYL01000003">
    <property type="protein sequence ID" value="MXP45283.1"/>
    <property type="molecule type" value="Genomic_DNA"/>
</dbReference>
<keyword evidence="2" id="KW-1185">Reference proteome</keyword>
<name>A0A845B0M7_9SPHN</name>
<evidence type="ECO:0000313" key="1">
    <source>
        <dbReference type="EMBL" id="MXP45283.1"/>
    </source>
</evidence>
<comment type="caution">
    <text evidence="1">The sequence shown here is derived from an EMBL/GenBank/DDBJ whole genome shotgun (WGS) entry which is preliminary data.</text>
</comment>
<reference evidence="1 2" key="1">
    <citation type="submission" date="2019-12" db="EMBL/GenBank/DDBJ databases">
        <title>Genomic-based taxomic classification of the family Erythrobacteraceae.</title>
        <authorList>
            <person name="Xu L."/>
        </authorList>
    </citation>
    <scope>NUCLEOTIDE SEQUENCE [LARGE SCALE GENOMIC DNA]</scope>
    <source>
        <strain evidence="1 2">KCTC 42453</strain>
    </source>
</reference>